<gene>
    <name evidence="1" type="ORF">S03H2_72525</name>
</gene>
<dbReference type="GO" id="GO:0004055">
    <property type="term" value="F:argininosuccinate synthase activity"/>
    <property type="evidence" value="ECO:0007669"/>
    <property type="project" value="InterPro"/>
</dbReference>
<comment type="caution">
    <text evidence="1">The sequence shown here is derived from an EMBL/GenBank/DDBJ whole genome shotgun (WGS) entry which is preliminary data.</text>
</comment>
<dbReference type="Gene3D" id="3.90.1260.10">
    <property type="entry name" value="Argininosuccinate synthetase, chain A, domain 2"/>
    <property type="match status" value="1"/>
</dbReference>
<protein>
    <submittedName>
        <fullName evidence="1">Uncharacterized protein</fullName>
    </submittedName>
</protein>
<accession>X1L9I7</accession>
<dbReference type="AlphaFoldDB" id="X1L9I7"/>
<feature type="non-terminal residue" evidence="1">
    <location>
        <position position="56"/>
    </location>
</feature>
<dbReference type="GO" id="GO:0000053">
    <property type="term" value="P:argininosuccinate metabolic process"/>
    <property type="evidence" value="ECO:0007669"/>
    <property type="project" value="TreeGrafter"/>
</dbReference>
<sequence>QSFLNDFKGRTDMLNYADKYGIPVKASLKKPYSEDDNLMHISHEAGILEDPTFAPE</sequence>
<dbReference type="GO" id="GO:0006526">
    <property type="term" value="P:L-arginine biosynthetic process"/>
    <property type="evidence" value="ECO:0007669"/>
    <property type="project" value="UniProtKB-UniPathway"/>
</dbReference>
<dbReference type="PANTHER" id="PTHR11587">
    <property type="entry name" value="ARGININOSUCCINATE SYNTHASE"/>
    <property type="match status" value="1"/>
</dbReference>
<proteinExistence type="predicted"/>
<dbReference type="EMBL" id="BARU01049094">
    <property type="protein sequence ID" value="GAH90823.1"/>
    <property type="molecule type" value="Genomic_DNA"/>
</dbReference>
<organism evidence="1">
    <name type="scientific">marine sediment metagenome</name>
    <dbReference type="NCBI Taxonomy" id="412755"/>
    <lineage>
        <taxon>unclassified sequences</taxon>
        <taxon>metagenomes</taxon>
        <taxon>ecological metagenomes</taxon>
    </lineage>
</organism>
<dbReference type="InterPro" id="IPR024074">
    <property type="entry name" value="AS_cat/multimer_dom_body"/>
</dbReference>
<dbReference type="UniPathway" id="UPA00068">
    <property type="reaction ID" value="UER00113"/>
</dbReference>
<evidence type="ECO:0000313" key="1">
    <source>
        <dbReference type="EMBL" id="GAH90823.1"/>
    </source>
</evidence>
<dbReference type="GO" id="GO:0000050">
    <property type="term" value="P:urea cycle"/>
    <property type="evidence" value="ECO:0007669"/>
    <property type="project" value="TreeGrafter"/>
</dbReference>
<dbReference type="InterPro" id="IPR014729">
    <property type="entry name" value="Rossmann-like_a/b/a_fold"/>
</dbReference>
<name>X1L9I7_9ZZZZ</name>
<reference evidence="1" key="1">
    <citation type="journal article" date="2014" name="Front. Microbiol.">
        <title>High frequency of phylogenetically diverse reductive dehalogenase-homologous genes in deep subseafloor sedimentary metagenomes.</title>
        <authorList>
            <person name="Kawai M."/>
            <person name="Futagami T."/>
            <person name="Toyoda A."/>
            <person name="Takaki Y."/>
            <person name="Nishi S."/>
            <person name="Hori S."/>
            <person name="Arai W."/>
            <person name="Tsubouchi T."/>
            <person name="Morono Y."/>
            <person name="Uchiyama I."/>
            <person name="Ito T."/>
            <person name="Fujiyama A."/>
            <person name="Inagaki F."/>
            <person name="Takami H."/>
        </authorList>
    </citation>
    <scope>NUCLEOTIDE SEQUENCE</scope>
    <source>
        <strain evidence="1">Expedition CK06-06</strain>
    </source>
</reference>
<dbReference type="PANTHER" id="PTHR11587:SF2">
    <property type="entry name" value="ARGININOSUCCINATE SYNTHASE"/>
    <property type="match status" value="1"/>
</dbReference>
<feature type="non-terminal residue" evidence="1">
    <location>
        <position position="1"/>
    </location>
</feature>
<dbReference type="GO" id="GO:0005737">
    <property type="term" value="C:cytoplasm"/>
    <property type="evidence" value="ECO:0007669"/>
    <property type="project" value="TreeGrafter"/>
</dbReference>
<dbReference type="SUPFAM" id="SSF69864">
    <property type="entry name" value="Argininosuccinate synthetase, C-terminal domain"/>
    <property type="match status" value="1"/>
</dbReference>
<dbReference type="InterPro" id="IPR001518">
    <property type="entry name" value="Arginosuc_synth"/>
</dbReference>
<dbReference type="Gene3D" id="3.40.50.620">
    <property type="entry name" value="HUPs"/>
    <property type="match status" value="1"/>
</dbReference>
<dbReference type="GO" id="GO:0005524">
    <property type="term" value="F:ATP binding"/>
    <property type="evidence" value="ECO:0007669"/>
    <property type="project" value="InterPro"/>
</dbReference>